<evidence type="ECO:0000313" key="2">
    <source>
        <dbReference type="Proteomes" id="UP000762703"/>
    </source>
</evidence>
<sequence>MSYFQYIDNGRGPTKLFLGGLHGNEGKTSIKFIKLLKKEDLSSGQFYFYNFDKTEYISTIKKEYYESDLGQRVLKLINYFEPDFYTELHCFNLKNYDKLTSMERYKKTGVPPLIPAGNHVLVSSVSPLIRMTYFSTDTVCKTLEFPCCEKLTPEVMEKFNFDKKSAVERYMDLLRLIAKCETRIDFENAMMIKYKSQVKLAMDYAKKVFGEDFPPY</sequence>
<dbReference type="Pfam" id="PF09892">
    <property type="entry name" value="DUF2119"/>
    <property type="match status" value="1"/>
</dbReference>
<accession>A0A8T3VM58</accession>
<dbReference type="Proteomes" id="UP000762703">
    <property type="component" value="Unassembled WGS sequence"/>
</dbReference>
<organism evidence="1 2">
    <name type="scientific">Methanobrevibacter millerae</name>
    <dbReference type="NCBI Taxonomy" id="230361"/>
    <lineage>
        <taxon>Archaea</taxon>
        <taxon>Methanobacteriati</taxon>
        <taxon>Methanobacteriota</taxon>
        <taxon>Methanomada group</taxon>
        <taxon>Methanobacteria</taxon>
        <taxon>Methanobacteriales</taxon>
        <taxon>Methanobacteriaceae</taxon>
        <taxon>Methanobrevibacter</taxon>
    </lineage>
</organism>
<dbReference type="EMBL" id="SUTE01000071">
    <property type="protein sequence ID" value="MBE6505750.1"/>
    <property type="molecule type" value="Genomic_DNA"/>
</dbReference>
<dbReference type="AlphaFoldDB" id="A0A8T3VM58"/>
<gene>
    <name evidence="1" type="ORF">E7Z73_08465</name>
</gene>
<dbReference type="RefSeq" id="WP_303737406.1">
    <property type="nucleotide sequence ID" value="NZ_SUTE01000071.1"/>
</dbReference>
<name>A0A8T3VM58_9EURY</name>
<proteinExistence type="predicted"/>
<evidence type="ECO:0000313" key="1">
    <source>
        <dbReference type="EMBL" id="MBE6505750.1"/>
    </source>
</evidence>
<comment type="caution">
    <text evidence="1">The sequence shown here is derived from an EMBL/GenBank/DDBJ whole genome shotgun (WGS) entry which is preliminary data.</text>
</comment>
<reference evidence="1" key="1">
    <citation type="submission" date="2019-04" db="EMBL/GenBank/DDBJ databases">
        <title>Evolution of Biomass-Degrading Anaerobic Consortia Revealed by Metagenomics.</title>
        <authorList>
            <person name="Peng X."/>
        </authorList>
    </citation>
    <scope>NUCLEOTIDE SEQUENCE</scope>
    <source>
        <strain evidence="1">SIG12</strain>
    </source>
</reference>
<protein>
    <submittedName>
        <fullName evidence="1">DUF2119 domain-containing protein</fullName>
    </submittedName>
</protein>
<dbReference type="InterPro" id="IPR019218">
    <property type="entry name" value="DUF2119"/>
</dbReference>